<dbReference type="GO" id="GO:0042742">
    <property type="term" value="P:defense response to bacterium"/>
    <property type="evidence" value="ECO:0007669"/>
    <property type="project" value="UniProtKB-KW"/>
</dbReference>
<dbReference type="EMBL" id="QRQE01000084">
    <property type="protein sequence ID" value="RHM68440.1"/>
    <property type="molecule type" value="Genomic_DNA"/>
</dbReference>
<evidence type="ECO:0000256" key="5">
    <source>
        <dbReference type="ARBA" id="ARBA00023048"/>
    </source>
</evidence>
<comment type="caution">
    <text evidence="6">The sequence shown here is derived from an EMBL/GenBank/DDBJ whole genome shotgun (WGS) entry which is preliminary data.</text>
</comment>
<evidence type="ECO:0000256" key="4">
    <source>
        <dbReference type="ARBA" id="ARBA00023022"/>
    </source>
</evidence>
<dbReference type="GO" id="GO:0005576">
    <property type="term" value="C:extracellular region"/>
    <property type="evidence" value="ECO:0007669"/>
    <property type="project" value="InterPro"/>
</dbReference>
<reference evidence="6 7" key="1">
    <citation type="submission" date="2018-08" db="EMBL/GenBank/DDBJ databases">
        <title>A genome reference for cultivated species of the human gut microbiota.</title>
        <authorList>
            <person name="Zou Y."/>
            <person name="Xue W."/>
            <person name="Luo G."/>
        </authorList>
    </citation>
    <scope>NUCLEOTIDE SEQUENCE [LARGE SCALE GENOMIC DNA]</scope>
    <source>
        <strain evidence="6 7">AF33-12</strain>
    </source>
</reference>
<dbReference type="Proteomes" id="UP000285610">
    <property type="component" value="Unassembled WGS sequence"/>
</dbReference>
<evidence type="ECO:0000256" key="3">
    <source>
        <dbReference type="ARBA" id="ARBA00022789"/>
    </source>
</evidence>
<name>A0A415S0A9_MEDGN</name>
<dbReference type="NCBIfam" id="TIGR03731">
    <property type="entry name" value="lantibio_gallid"/>
    <property type="match status" value="1"/>
</dbReference>
<keyword evidence="3" id="KW-0425">Lantibiotic</keyword>
<keyword evidence="5" id="KW-0078">Bacteriocin</keyword>
<gene>
    <name evidence="6" type="ORF">DWZ50_18975</name>
</gene>
<evidence type="ECO:0000256" key="1">
    <source>
        <dbReference type="ARBA" id="ARBA00009379"/>
    </source>
</evidence>
<organism evidence="6 7">
    <name type="scientific">Mediterraneibacter gnavus</name>
    <name type="common">Ruminococcus gnavus</name>
    <dbReference type="NCBI Taxonomy" id="33038"/>
    <lineage>
        <taxon>Bacteria</taxon>
        <taxon>Bacillati</taxon>
        <taxon>Bacillota</taxon>
        <taxon>Clostridia</taxon>
        <taxon>Lachnospirales</taxon>
        <taxon>Lachnospiraceae</taxon>
        <taxon>Mediterraneibacter</taxon>
    </lineage>
</organism>
<comment type="similarity">
    <text evidence="1">Belongs to the type A lantibiotic family.</text>
</comment>
<evidence type="ECO:0000313" key="6">
    <source>
        <dbReference type="EMBL" id="RHM68440.1"/>
    </source>
</evidence>
<protein>
    <submittedName>
        <fullName evidence="6">Gallidermin/nisin family lantibiotic</fullName>
    </submittedName>
</protein>
<dbReference type="GO" id="GO:0031640">
    <property type="term" value="P:killing of cells of another organism"/>
    <property type="evidence" value="ECO:0007669"/>
    <property type="project" value="UniProtKB-KW"/>
</dbReference>
<sequence>MNKDFDLNLKTDKNTTEGSAPRITSVAYCTPGCITGELCGSSECGLTRNCTGSILCA</sequence>
<accession>A0A415S0A9</accession>
<dbReference type="GO" id="GO:0005102">
    <property type="term" value="F:signaling receptor binding"/>
    <property type="evidence" value="ECO:0007669"/>
    <property type="project" value="UniProtKB-KW"/>
</dbReference>
<dbReference type="InterPro" id="IPR006079">
    <property type="entry name" value="Lantibiotic_typ-A_Bacillales"/>
</dbReference>
<keyword evidence="2" id="KW-0929">Antimicrobial</keyword>
<dbReference type="AlphaFoldDB" id="A0A415S0A9"/>
<dbReference type="Pfam" id="PF02052">
    <property type="entry name" value="Gallidermin"/>
    <property type="match status" value="1"/>
</dbReference>
<keyword evidence="4" id="KW-0044">Antibiotic</keyword>
<dbReference type="RefSeq" id="WP_118445437.1">
    <property type="nucleotide sequence ID" value="NZ_JBCPGC010000101.1"/>
</dbReference>
<evidence type="ECO:0000256" key="2">
    <source>
        <dbReference type="ARBA" id="ARBA00022529"/>
    </source>
</evidence>
<proteinExistence type="inferred from homology"/>
<evidence type="ECO:0000313" key="7">
    <source>
        <dbReference type="Proteomes" id="UP000285610"/>
    </source>
</evidence>